<reference evidence="1" key="1">
    <citation type="submission" date="2021-01" db="EMBL/GenBank/DDBJ databases">
        <authorList>
            <consortium name="Genoscope - CEA"/>
            <person name="William W."/>
        </authorList>
    </citation>
    <scope>NUCLEOTIDE SEQUENCE</scope>
</reference>
<dbReference type="Proteomes" id="UP001295469">
    <property type="component" value="Chromosome C07"/>
</dbReference>
<name>A0A816LCQ7_BRANA</name>
<protein>
    <submittedName>
        <fullName evidence="1">(rape) hypothetical protein</fullName>
    </submittedName>
</protein>
<organism evidence="1">
    <name type="scientific">Brassica napus</name>
    <name type="common">Rape</name>
    <dbReference type="NCBI Taxonomy" id="3708"/>
    <lineage>
        <taxon>Eukaryota</taxon>
        <taxon>Viridiplantae</taxon>
        <taxon>Streptophyta</taxon>
        <taxon>Embryophyta</taxon>
        <taxon>Tracheophyta</taxon>
        <taxon>Spermatophyta</taxon>
        <taxon>Magnoliopsida</taxon>
        <taxon>eudicotyledons</taxon>
        <taxon>Gunneridae</taxon>
        <taxon>Pentapetalae</taxon>
        <taxon>rosids</taxon>
        <taxon>malvids</taxon>
        <taxon>Brassicales</taxon>
        <taxon>Brassicaceae</taxon>
        <taxon>Brassiceae</taxon>
        <taxon>Brassica</taxon>
    </lineage>
</organism>
<dbReference type="AlphaFoldDB" id="A0A816LCQ7"/>
<proteinExistence type="predicted"/>
<evidence type="ECO:0000313" key="1">
    <source>
        <dbReference type="EMBL" id="CAF1946178.1"/>
    </source>
</evidence>
<gene>
    <name evidence="1" type="ORF">DARMORV10_C07P02010.1</name>
</gene>
<accession>A0A816LCQ7</accession>
<dbReference type="EMBL" id="HG994371">
    <property type="protein sequence ID" value="CAF1946178.1"/>
    <property type="molecule type" value="Genomic_DNA"/>
</dbReference>
<sequence>MHVFPPLLSGPSCYDSLPTQNSGKEDFGRKFKLKGDHHLVRGYPSTPKSFPSIGDNPKPQWMIWDFRWPLRRQSRACTEWCETLEWGPPFVIFLVICNVYVS</sequence>